<feature type="transmembrane region" description="Helical" evidence="4">
    <location>
        <begin position="671"/>
        <end position="693"/>
    </location>
</feature>
<dbReference type="PANTHER" id="PTHR24366:SF96">
    <property type="entry name" value="LEUCINE RICH REPEAT CONTAINING 53"/>
    <property type="match status" value="1"/>
</dbReference>
<evidence type="ECO:0000313" key="6">
    <source>
        <dbReference type="EMBL" id="KAH3705032.1"/>
    </source>
</evidence>
<feature type="chain" id="PRO_5039461039" evidence="5">
    <location>
        <begin position="24"/>
        <end position="748"/>
    </location>
</feature>
<feature type="compositionally biased region" description="Polar residues" evidence="3">
    <location>
        <begin position="377"/>
        <end position="386"/>
    </location>
</feature>
<evidence type="ECO:0000256" key="3">
    <source>
        <dbReference type="SAM" id="MobiDB-lite"/>
    </source>
</evidence>
<feature type="region of interest" description="Disordered" evidence="3">
    <location>
        <begin position="359"/>
        <end position="400"/>
    </location>
</feature>
<proteinExistence type="predicted"/>
<dbReference type="EMBL" id="JAIWYP010000015">
    <property type="protein sequence ID" value="KAH3705032.1"/>
    <property type="molecule type" value="Genomic_DNA"/>
</dbReference>
<dbReference type="OrthoDB" id="6190401at2759"/>
<keyword evidence="2" id="KW-0677">Repeat</keyword>
<dbReference type="Proteomes" id="UP000828390">
    <property type="component" value="Unassembled WGS sequence"/>
</dbReference>
<evidence type="ECO:0000256" key="4">
    <source>
        <dbReference type="SAM" id="Phobius"/>
    </source>
</evidence>
<feature type="compositionally biased region" description="Basic and acidic residues" evidence="3">
    <location>
        <begin position="387"/>
        <end position="397"/>
    </location>
</feature>
<evidence type="ECO:0000313" key="7">
    <source>
        <dbReference type="Proteomes" id="UP000828390"/>
    </source>
</evidence>
<keyword evidence="4" id="KW-1133">Transmembrane helix</keyword>
<evidence type="ECO:0000256" key="2">
    <source>
        <dbReference type="ARBA" id="ARBA00022737"/>
    </source>
</evidence>
<gene>
    <name evidence="6" type="ORF">DPMN_080095</name>
</gene>
<dbReference type="AlphaFoldDB" id="A0A9D4BTJ4"/>
<feature type="signal peptide" evidence="5">
    <location>
        <begin position="1"/>
        <end position="23"/>
    </location>
</feature>
<feature type="compositionally biased region" description="Low complexity" evidence="3">
    <location>
        <begin position="705"/>
        <end position="722"/>
    </location>
</feature>
<feature type="region of interest" description="Disordered" evidence="3">
    <location>
        <begin position="703"/>
        <end position="748"/>
    </location>
</feature>
<evidence type="ECO:0000256" key="5">
    <source>
        <dbReference type="SAM" id="SignalP"/>
    </source>
</evidence>
<keyword evidence="5" id="KW-0732">Signal</keyword>
<name>A0A9D4BTJ4_DREPO</name>
<comment type="caution">
    <text evidence="6">The sequence shown here is derived from an EMBL/GenBank/DDBJ whole genome shotgun (WGS) entry which is preliminary data.</text>
</comment>
<feature type="region of interest" description="Disordered" evidence="3">
    <location>
        <begin position="234"/>
        <end position="346"/>
    </location>
</feature>
<feature type="region of interest" description="Disordered" evidence="3">
    <location>
        <begin position="612"/>
        <end position="663"/>
    </location>
</feature>
<keyword evidence="4" id="KW-0812">Transmembrane</keyword>
<protein>
    <submittedName>
        <fullName evidence="6">Uncharacterized protein</fullName>
    </submittedName>
</protein>
<dbReference type="PANTHER" id="PTHR24366">
    <property type="entry name" value="IG(IMMUNOGLOBULIN) AND LRR(LEUCINE RICH REPEAT) DOMAINS"/>
    <property type="match status" value="1"/>
</dbReference>
<accession>A0A9D4BTJ4</accession>
<reference evidence="6" key="1">
    <citation type="journal article" date="2019" name="bioRxiv">
        <title>The Genome of the Zebra Mussel, Dreissena polymorpha: A Resource for Invasive Species Research.</title>
        <authorList>
            <person name="McCartney M.A."/>
            <person name="Auch B."/>
            <person name="Kono T."/>
            <person name="Mallez S."/>
            <person name="Zhang Y."/>
            <person name="Obille A."/>
            <person name="Becker A."/>
            <person name="Abrahante J.E."/>
            <person name="Garbe J."/>
            <person name="Badalamenti J.P."/>
            <person name="Herman A."/>
            <person name="Mangelson H."/>
            <person name="Liachko I."/>
            <person name="Sullivan S."/>
            <person name="Sone E.D."/>
            <person name="Koren S."/>
            <person name="Silverstein K.A.T."/>
            <person name="Beckman K.B."/>
            <person name="Gohl D.M."/>
        </authorList>
    </citation>
    <scope>NUCLEOTIDE SEQUENCE</scope>
    <source>
        <strain evidence="6">Duluth1</strain>
        <tissue evidence="6">Whole animal</tissue>
    </source>
</reference>
<feature type="compositionally biased region" description="Acidic residues" evidence="3">
    <location>
        <begin position="636"/>
        <end position="646"/>
    </location>
</feature>
<feature type="compositionally biased region" description="Polar residues" evidence="3">
    <location>
        <begin position="612"/>
        <end position="624"/>
    </location>
</feature>
<reference evidence="6" key="2">
    <citation type="submission" date="2020-11" db="EMBL/GenBank/DDBJ databases">
        <authorList>
            <person name="McCartney M.A."/>
            <person name="Auch B."/>
            <person name="Kono T."/>
            <person name="Mallez S."/>
            <person name="Becker A."/>
            <person name="Gohl D.M."/>
            <person name="Silverstein K.A.T."/>
            <person name="Koren S."/>
            <person name="Bechman K.B."/>
            <person name="Herman A."/>
            <person name="Abrahante J.E."/>
            <person name="Garbe J."/>
        </authorList>
    </citation>
    <scope>NUCLEOTIDE SEQUENCE</scope>
    <source>
        <strain evidence="6">Duluth1</strain>
        <tissue evidence="6">Whole animal</tissue>
    </source>
</reference>
<evidence type="ECO:0000256" key="1">
    <source>
        <dbReference type="ARBA" id="ARBA00022614"/>
    </source>
</evidence>
<sequence length="748" mass="79827">MENMWKFGILGLLMAINMDLINAAPFKFEQTRARWEDANDVCQSSGSLLFPGRSFQKKVLQKMLIDGESVWLYGWRAVTDPSEDGTGRVKTLKVDFAKSDKKEYSIVCQRLADNSFFVPDQTALTENAATLCASQGGALANVSNGAGMRDVIDMIAVDFPHRMGQITSDGFAKHCLRAKRVNDDIDYDYDDCNKEFRFTCLRDEDAVKSFPALIVIKMTAKSEVAAVIKDLQQSQATTQKQEQTTIPSTPSTTTTTPTTITTPVTTTTTVTITTSASTATSPSTATTTTSASTTTSPSTTTTTTSASTTTSPSTTTTTTSASTTSSPSTTTTTTSPSTTTTIATTSTVTTTTASMASALESATDQATPEITKEEFPESTSTQITHESTTEKEVKKPTTDNIPSELATEIVSTEQPTEISTPDVVNEKETAANSVIVTDEFPIAIYDDPKKSVTESTAEATVSESVDSNTSIYIVDVQSSSSSTFSDDKTATQALTIPLDSSPASSSTDSIIAASHMVHTKSETEKVSITVDPDLVDDTTTGVNVYPSTIIYDAVDIDSEPDVVTKKSNVVAATPRPVEMSTISNTHVDKSSKAATSPEADIEREDVVVTLDTTTPGRGMYSSTAIYDDGPDVKLDDDGEEEGEDKETNETNEAVLADSSSSSNKFGLESSLWVAFSILVVAVIISIIVAIYLYRRRKTQKSKDLPAVAENGSAAPAAAPEGAVELRESPIRNSPPRDSATFKDAAYDI</sequence>
<keyword evidence="4" id="KW-0472">Membrane</keyword>
<keyword evidence="7" id="KW-1185">Reference proteome</keyword>
<keyword evidence="1" id="KW-0433">Leucine-rich repeat</keyword>
<organism evidence="6 7">
    <name type="scientific">Dreissena polymorpha</name>
    <name type="common">Zebra mussel</name>
    <name type="synonym">Mytilus polymorpha</name>
    <dbReference type="NCBI Taxonomy" id="45954"/>
    <lineage>
        <taxon>Eukaryota</taxon>
        <taxon>Metazoa</taxon>
        <taxon>Spiralia</taxon>
        <taxon>Lophotrochozoa</taxon>
        <taxon>Mollusca</taxon>
        <taxon>Bivalvia</taxon>
        <taxon>Autobranchia</taxon>
        <taxon>Heteroconchia</taxon>
        <taxon>Euheterodonta</taxon>
        <taxon>Imparidentia</taxon>
        <taxon>Neoheterodontei</taxon>
        <taxon>Myida</taxon>
        <taxon>Dreissenoidea</taxon>
        <taxon>Dreissenidae</taxon>
        <taxon>Dreissena</taxon>
    </lineage>
</organism>